<proteinExistence type="predicted"/>
<dbReference type="InterPro" id="IPR048661">
    <property type="entry name" value="CPL1-like"/>
</dbReference>
<dbReference type="AlphaFoldDB" id="A0AA38HBC8"/>
<sequence length="325" mass="33764">MFSRLSVSLALVAVLPSLVSAIFPAAESYAACLDAAPTGLPVLVPIADATGGCSTYCANMNWRYAYLSPGSTQCGCSNVGPTAAEYSTATDAFMGCTAAQWDVRIPLTTFGVPTCYSGYTTTSDPTLRLGPTTVADHSQCFRFCLNYDAATLVPSTSGTGYSCTCDRDAGDVASADQATCAKGVLARYAGHSAGQTVDGTGAPGPSTFVKRQQREQLRLAAEKEQKLCPDEGKACLVAQGKESWECMDTQSDLESCGGCMNGEFGVLSGTSSVGVDCTALPGVSMGGVTCTHGQCAIWACDPGFKLSGRECVPVKNVKRALDRQE</sequence>
<evidence type="ECO:0000256" key="1">
    <source>
        <dbReference type="SAM" id="SignalP"/>
    </source>
</evidence>
<evidence type="ECO:0000259" key="2">
    <source>
        <dbReference type="Pfam" id="PF21671"/>
    </source>
</evidence>
<dbReference type="Proteomes" id="UP001164286">
    <property type="component" value="Unassembled WGS sequence"/>
</dbReference>
<evidence type="ECO:0000313" key="3">
    <source>
        <dbReference type="EMBL" id="KAI9635889.1"/>
    </source>
</evidence>
<reference evidence="3" key="1">
    <citation type="journal article" date="2022" name="G3 (Bethesda)">
        <title>High quality genome of the basidiomycete yeast Dioszegia hungarica PDD-24b-2 isolated from cloud water.</title>
        <authorList>
            <person name="Jarrige D."/>
            <person name="Haridas S."/>
            <person name="Bleykasten-Grosshans C."/>
            <person name="Joly M."/>
            <person name="Nadalig T."/>
            <person name="Sancelme M."/>
            <person name="Vuilleumier S."/>
            <person name="Grigoriev I.V."/>
            <person name="Amato P."/>
            <person name="Bringel F."/>
        </authorList>
    </citation>
    <scope>NUCLEOTIDE SEQUENCE</scope>
    <source>
        <strain evidence="3">PDD-24b-2</strain>
    </source>
</reference>
<dbReference type="EMBL" id="JAKWFO010000005">
    <property type="protein sequence ID" value="KAI9635889.1"/>
    <property type="molecule type" value="Genomic_DNA"/>
</dbReference>
<dbReference type="InterPro" id="IPR038955">
    <property type="entry name" value="PriA/CPL1_fungi"/>
</dbReference>
<comment type="caution">
    <text evidence="3">The sequence shown here is derived from an EMBL/GenBank/DDBJ whole genome shotgun (WGS) entry which is preliminary data.</text>
</comment>
<organism evidence="3 4">
    <name type="scientific">Dioszegia hungarica</name>
    <dbReference type="NCBI Taxonomy" id="4972"/>
    <lineage>
        <taxon>Eukaryota</taxon>
        <taxon>Fungi</taxon>
        <taxon>Dikarya</taxon>
        <taxon>Basidiomycota</taxon>
        <taxon>Agaricomycotina</taxon>
        <taxon>Tremellomycetes</taxon>
        <taxon>Tremellales</taxon>
        <taxon>Bulleribasidiaceae</taxon>
        <taxon>Dioszegia</taxon>
    </lineage>
</organism>
<dbReference type="PANTHER" id="PTHR35192:SF2">
    <property type="entry name" value="APPLE DOMAIN-CONTAINING PROTEIN"/>
    <property type="match status" value="1"/>
</dbReference>
<dbReference type="RefSeq" id="XP_052945666.1">
    <property type="nucleotide sequence ID" value="XM_053088673.1"/>
</dbReference>
<keyword evidence="4" id="KW-1185">Reference proteome</keyword>
<evidence type="ECO:0000313" key="4">
    <source>
        <dbReference type="Proteomes" id="UP001164286"/>
    </source>
</evidence>
<dbReference type="PANTHER" id="PTHR35192">
    <property type="entry name" value="PROTEIN, PUTATIVE-RELATED"/>
    <property type="match status" value="1"/>
</dbReference>
<name>A0AA38HBC8_9TREE</name>
<dbReference type="GeneID" id="77727878"/>
<feature type="domain" description="Protein CPL1-like" evidence="2">
    <location>
        <begin position="244"/>
        <end position="310"/>
    </location>
</feature>
<dbReference type="Pfam" id="PF21671">
    <property type="entry name" value="CPL1-like"/>
    <property type="match status" value="1"/>
</dbReference>
<accession>A0AA38HBC8</accession>
<keyword evidence="1" id="KW-0732">Signal</keyword>
<feature type="signal peptide" evidence="1">
    <location>
        <begin position="1"/>
        <end position="21"/>
    </location>
</feature>
<protein>
    <recommendedName>
        <fullName evidence="2">Protein CPL1-like domain-containing protein</fullName>
    </recommendedName>
</protein>
<gene>
    <name evidence="3" type="ORF">MKK02DRAFT_33212</name>
</gene>
<feature type="chain" id="PRO_5041441457" description="Protein CPL1-like domain-containing protein" evidence="1">
    <location>
        <begin position="22"/>
        <end position="325"/>
    </location>
</feature>